<feature type="compositionally biased region" description="Low complexity" evidence="2">
    <location>
        <begin position="769"/>
        <end position="778"/>
    </location>
</feature>
<comment type="subcellular location">
    <subcellularLocation>
        <location evidence="1">Nucleus</location>
    </subcellularLocation>
    <subcellularLocation>
        <location evidence="1">Chromosome</location>
    </subcellularLocation>
</comment>
<feature type="domain" description="Histone chaperone RTT106/FACT complex subunit SPT16-like middle" evidence="4">
    <location>
        <begin position="682"/>
        <end position="753"/>
    </location>
</feature>
<name>A0A7G2F1G1_ARATH</name>
<dbReference type="Gene3D" id="2.30.29.150">
    <property type="match status" value="1"/>
</dbReference>
<dbReference type="InterPro" id="IPR005174">
    <property type="entry name" value="KIB1-4_b-propeller"/>
</dbReference>
<proteinExistence type="inferred from homology"/>
<dbReference type="InterPro" id="IPR040258">
    <property type="entry name" value="Spt16"/>
</dbReference>
<keyword evidence="1" id="KW-0227">DNA damage</keyword>
<dbReference type="InterPro" id="IPR056595">
    <property type="entry name" value="Fact-SPT16_PH"/>
</dbReference>
<comment type="similarity">
    <text evidence="1">Belongs to the peptidase M24 family. SPT16 subfamily.</text>
</comment>
<keyword evidence="1" id="KW-0235">DNA replication</keyword>
<dbReference type="AlphaFoldDB" id="A0A7G2F1G1"/>
<keyword evidence="1" id="KW-0805">Transcription regulation</keyword>
<gene>
    <name evidence="5" type="ORF">AT9943_LOCUS15215</name>
</gene>
<comment type="function">
    <text evidence="1">Component of the FACT complex, a general chromatin factor that acts to reorganize nucleosomes. The FACT complex is involved in multiple processes that require DNA as a template such as mRNA elongation, DNA replication and DNA repair. During transcription elongation the FACT complex acts as a histone chaperone that both destabilizes and restores nucleosomal structure. It facilitates the passage of RNA polymerase II and transcription by promoting the dissociation of one histone H2A-H2B dimer from the nucleosome, then subsequently promotes the reestablishment of the nucleosome following the passage of RNA polymerase II.</text>
</comment>
<dbReference type="PANTHER" id="PTHR13980:SF18">
    <property type="entry name" value="FACT COMPLEX SUBUNIT SPT16"/>
    <property type="match status" value="1"/>
</dbReference>
<evidence type="ECO:0000259" key="4">
    <source>
        <dbReference type="SMART" id="SM01287"/>
    </source>
</evidence>
<dbReference type="Proteomes" id="UP000516314">
    <property type="component" value="Chromosome 4"/>
</dbReference>
<dbReference type="SMART" id="SM01286">
    <property type="entry name" value="SPT16"/>
    <property type="match status" value="1"/>
</dbReference>
<feature type="domain" description="FACT complex subunit SPT16 middle" evidence="3">
    <location>
        <begin position="412"/>
        <end position="558"/>
    </location>
</feature>
<dbReference type="GO" id="GO:0035101">
    <property type="term" value="C:FACT complex"/>
    <property type="evidence" value="ECO:0007669"/>
    <property type="project" value="UniProtKB-UniRule"/>
</dbReference>
<evidence type="ECO:0000313" key="6">
    <source>
        <dbReference type="Proteomes" id="UP000516314"/>
    </source>
</evidence>
<evidence type="ECO:0000256" key="1">
    <source>
        <dbReference type="RuleBase" id="RU367052"/>
    </source>
</evidence>
<organism evidence="5 6">
    <name type="scientific">Arabidopsis thaliana</name>
    <name type="common">Mouse-ear cress</name>
    <dbReference type="NCBI Taxonomy" id="3702"/>
    <lineage>
        <taxon>Eukaryota</taxon>
        <taxon>Viridiplantae</taxon>
        <taxon>Streptophyta</taxon>
        <taxon>Embryophyta</taxon>
        <taxon>Tracheophyta</taxon>
        <taxon>Spermatophyta</taxon>
        <taxon>Magnoliopsida</taxon>
        <taxon>eudicotyledons</taxon>
        <taxon>Gunneridae</taxon>
        <taxon>Pentapetalae</taxon>
        <taxon>rosids</taxon>
        <taxon>malvids</taxon>
        <taxon>Brassicales</taxon>
        <taxon>Brassicaceae</taxon>
        <taxon>Camelineae</taxon>
        <taxon>Arabidopsis</taxon>
    </lineage>
</organism>
<dbReference type="EMBL" id="LR881469">
    <property type="protein sequence ID" value="CAD5327517.1"/>
    <property type="molecule type" value="Genomic_DNA"/>
</dbReference>
<evidence type="ECO:0000259" key="3">
    <source>
        <dbReference type="SMART" id="SM01286"/>
    </source>
</evidence>
<dbReference type="Gene3D" id="2.30.29.210">
    <property type="entry name" value="FACT complex subunit Spt16p/Cdc68p"/>
    <property type="match status" value="1"/>
</dbReference>
<evidence type="ECO:0000313" key="5">
    <source>
        <dbReference type="EMBL" id="CAD5327517.1"/>
    </source>
</evidence>
<evidence type="ECO:0000256" key="2">
    <source>
        <dbReference type="SAM" id="MobiDB-lite"/>
    </source>
</evidence>
<keyword evidence="1" id="KW-0234">DNA repair</keyword>
<dbReference type="SMART" id="SM01287">
    <property type="entry name" value="Rtt106"/>
    <property type="match status" value="1"/>
</dbReference>
<dbReference type="InterPro" id="IPR048969">
    <property type="entry name" value="FACT_SPT16_C"/>
</dbReference>
<dbReference type="InterPro" id="IPR011993">
    <property type="entry name" value="PH-like_dom_sf"/>
</dbReference>
<keyword evidence="1" id="KW-0158">Chromosome</keyword>
<keyword evidence="1" id="KW-0804">Transcription</keyword>
<dbReference type="Pfam" id="PF03478">
    <property type="entry name" value="Beta-prop_KIB1-4"/>
    <property type="match status" value="1"/>
</dbReference>
<dbReference type="Pfam" id="PF08512">
    <property type="entry name" value="Rttp106-like_middle"/>
    <property type="match status" value="1"/>
</dbReference>
<accession>A0A7G2F1G1</accession>
<protein>
    <recommendedName>
        <fullName evidence="1">FACT complex subunit</fullName>
    </recommendedName>
</protein>
<feature type="region of interest" description="Disordered" evidence="2">
    <location>
        <begin position="758"/>
        <end position="886"/>
    </location>
</feature>
<keyword evidence="1" id="KW-0539">Nucleus</keyword>
<dbReference type="FunFam" id="2.30.29.150:FF:000004">
    <property type="entry name" value="FACT complex subunit SPT16"/>
    <property type="match status" value="1"/>
</dbReference>
<feature type="compositionally biased region" description="Acidic residues" evidence="2">
    <location>
        <begin position="788"/>
        <end position="820"/>
    </location>
</feature>
<reference evidence="5 6" key="1">
    <citation type="submission" date="2020-09" db="EMBL/GenBank/DDBJ databases">
        <authorList>
            <person name="Ashkenazy H."/>
        </authorList>
    </citation>
    <scope>NUCLEOTIDE SEQUENCE [LARGE SCALE GENOMIC DNA]</scope>
    <source>
        <strain evidence="6">cv. Cdm-0</strain>
    </source>
</reference>
<dbReference type="FunFam" id="2.30.29.210:FF:000002">
    <property type="entry name" value="FACT complex subunit SPT16"/>
    <property type="match status" value="1"/>
</dbReference>
<dbReference type="GO" id="GO:0006281">
    <property type="term" value="P:DNA repair"/>
    <property type="evidence" value="ECO:0007669"/>
    <property type="project" value="UniProtKB-UniRule"/>
</dbReference>
<dbReference type="Pfam" id="PF24824">
    <property type="entry name" value="PH_SPT16"/>
    <property type="match status" value="1"/>
</dbReference>
<dbReference type="InterPro" id="IPR013953">
    <property type="entry name" value="FACT_SPT16_M"/>
</dbReference>
<dbReference type="Gene3D" id="2.30.29.30">
    <property type="entry name" value="Pleckstrin-homology domain (PH domain)/Phosphotyrosine-binding domain (PTB)"/>
    <property type="match status" value="1"/>
</dbReference>
<comment type="subunit">
    <text evidence="1">Component of the FACT complex.</text>
</comment>
<sequence>MTTSRGKLILSNEDVSNNGMEKKALTTAESVRVVEKHPWVITFPNHEDLTFLFDPLERKRYTLNLPELVGTDVCYSKDGWLLMRRSSLVDMFFFNPYTRELINLPKCELSFQAIAFSSAPTSGTCVVLALRPFTRYIIRISICYPGATEWITQEFSCSLGFDPYMHSNLVYANDHFYCFSSGGVLVDFDVASRTMSEQAWNEHRCAYMRNDNAEWFNLPKRIYLAEQKGELFLMYTCSSEIPMVYKLVSSNWEEINSTTLDGVTIFASMYSSETRLDVLGMRNSVYFPKYGLDCKGCVSYSFDEARYYPRKQFPKPTMWQMQKELCPLRSLWIEPPSKDILDIREGGRRWKRKKDMKKEKRSRATYVLEEFYKEAYYLKFDSWSVVVFDQLAGDMSLYKNINDIPQPRDLMITVDHKSDAVLLPIYGRMVPFNVTTIRTVLGNQNTIRVIFNVPGTHLNPNDSLTNKDAIYLKEVSFRTKDSRHSSDVVQQVKSLRRKVMARESERAERTSLVNQEKLQIARNNSKPLRLSNLWILPPFSGRKKNRGTLEAHVNGFRYSTTNERVDVLFANIKHAFFQPAEKEMTTLLHFHLHNHIMVGTKKTKDVQFYVEVMDVVQSLGGRRRSSAYDADEIVEEQRERGRKNKINMDFNHFANQVNDMWQLPQFASLSLEFDQPLREFGFNGVPHKTSTFIIPTSSCLVELTESPFLVVCLSEIEIVNIERVGFEKSFDMAIIFKDLKKDVLRILKTITDDPQSFTDAGGWEFLNQDGSDSESGGSEDSDKGYEPSDVEVESESEDETSESESDDEEEEEDSEQESEEEKGKSWAELEREATNADREHGVESDSEEERKRRKMKAFGKSRPGSSGAGGSSSMKNMPPSKRSRHR</sequence>
<dbReference type="InterPro" id="IPR013719">
    <property type="entry name" value="RTT106/SPT16-like_middle_dom"/>
</dbReference>
<dbReference type="PANTHER" id="PTHR13980">
    <property type="entry name" value="CDC68 RELATED"/>
    <property type="match status" value="1"/>
</dbReference>
<feature type="compositionally biased region" description="Basic and acidic residues" evidence="2">
    <location>
        <begin position="821"/>
        <end position="843"/>
    </location>
</feature>
<dbReference type="GO" id="GO:0006260">
    <property type="term" value="P:DNA replication"/>
    <property type="evidence" value="ECO:0007669"/>
    <property type="project" value="UniProtKB-KW"/>
</dbReference>
<dbReference type="Pfam" id="PF08644">
    <property type="entry name" value="SPT16"/>
    <property type="match status" value="1"/>
</dbReference>
<dbReference type="Pfam" id="PF21091">
    <property type="entry name" value="SPT16_C"/>
    <property type="match status" value="1"/>
</dbReference>